<sequence length="85" mass="8978">MASSTTEIIERLTSSTLTATATETGGPDDYPTIFYNLTTPGMLTTISIVLLMIVILAVAIMSLMSVETPTGLKQQKAAGVQKKAQ</sequence>
<organism evidence="2 3">
    <name type="scientific">Dimargaris verticillata</name>
    <dbReference type="NCBI Taxonomy" id="2761393"/>
    <lineage>
        <taxon>Eukaryota</taxon>
        <taxon>Fungi</taxon>
        <taxon>Fungi incertae sedis</taxon>
        <taxon>Zoopagomycota</taxon>
        <taxon>Kickxellomycotina</taxon>
        <taxon>Dimargaritomycetes</taxon>
        <taxon>Dimargaritales</taxon>
        <taxon>Dimargaritaceae</taxon>
        <taxon>Dimargaris</taxon>
    </lineage>
</organism>
<keyword evidence="1" id="KW-0472">Membrane</keyword>
<accession>A0A9W8ECV2</accession>
<dbReference type="AlphaFoldDB" id="A0A9W8ECV2"/>
<reference evidence="2" key="1">
    <citation type="submission" date="2022-07" db="EMBL/GenBank/DDBJ databases">
        <title>Phylogenomic reconstructions and comparative analyses of Kickxellomycotina fungi.</title>
        <authorList>
            <person name="Reynolds N.K."/>
            <person name="Stajich J.E."/>
            <person name="Barry K."/>
            <person name="Grigoriev I.V."/>
            <person name="Crous P."/>
            <person name="Smith M.E."/>
        </authorList>
    </citation>
    <scope>NUCLEOTIDE SEQUENCE</scope>
    <source>
        <strain evidence="2">RSA 567</strain>
    </source>
</reference>
<keyword evidence="1" id="KW-1133">Transmembrane helix</keyword>
<comment type="caution">
    <text evidence="2">The sequence shown here is derived from an EMBL/GenBank/DDBJ whole genome shotgun (WGS) entry which is preliminary data.</text>
</comment>
<dbReference type="Proteomes" id="UP001151582">
    <property type="component" value="Unassembled WGS sequence"/>
</dbReference>
<feature type="transmembrane region" description="Helical" evidence="1">
    <location>
        <begin position="42"/>
        <end position="66"/>
    </location>
</feature>
<gene>
    <name evidence="2" type="ORF">H4R34_003756</name>
</gene>
<evidence type="ECO:0000313" key="2">
    <source>
        <dbReference type="EMBL" id="KAJ1977017.1"/>
    </source>
</evidence>
<protein>
    <submittedName>
        <fullName evidence="2">Uncharacterized protein</fullName>
    </submittedName>
</protein>
<keyword evidence="3" id="KW-1185">Reference proteome</keyword>
<dbReference type="EMBL" id="JANBQB010000380">
    <property type="protein sequence ID" value="KAJ1977017.1"/>
    <property type="molecule type" value="Genomic_DNA"/>
</dbReference>
<evidence type="ECO:0000256" key="1">
    <source>
        <dbReference type="SAM" id="Phobius"/>
    </source>
</evidence>
<keyword evidence="1" id="KW-0812">Transmembrane</keyword>
<proteinExistence type="predicted"/>
<name>A0A9W8ECV2_9FUNG</name>
<evidence type="ECO:0000313" key="3">
    <source>
        <dbReference type="Proteomes" id="UP001151582"/>
    </source>
</evidence>